<dbReference type="OrthoDB" id="9804819at2"/>
<keyword evidence="4" id="KW-0547">Nucleotide-binding</keyword>
<dbReference type="InterPro" id="IPR027417">
    <property type="entry name" value="P-loop_NTPase"/>
</dbReference>
<dbReference type="Proteomes" id="UP000380386">
    <property type="component" value="Unassembled WGS sequence"/>
</dbReference>
<dbReference type="RefSeq" id="WP_153383951.1">
    <property type="nucleotide sequence ID" value="NZ_VDFM01000020.1"/>
</dbReference>
<dbReference type="SMART" id="SM00382">
    <property type="entry name" value="AAA"/>
    <property type="match status" value="1"/>
</dbReference>
<evidence type="ECO:0000256" key="1">
    <source>
        <dbReference type="ARBA" id="ARBA00004236"/>
    </source>
</evidence>
<evidence type="ECO:0000256" key="7">
    <source>
        <dbReference type="ARBA" id="ARBA00023136"/>
    </source>
</evidence>
<dbReference type="Pfam" id="PF00005">
    <property type="entry name" value="ABC_tran"/>
    <property type="match status" value="1"/>
</dbReference>
<dbReference type="PROSITE" id="PS50893">
    <property type="entry name" value="ABC_TRANSPORTER_2"/>
    <property type="match status" value="1"/>
</dbReference>
<dbReference type="InterPro" id="IPR003593">
    <property type="entry name" value="AAA+_ATPase"/>
</dbReference>
<organism evidence="9 10">
    <name type="scientific">Companilactobacillus mishanensis</name>
    <dbReference type="NCBI Taxonomy" id="2486008"/>
    <lineage>
        <taxon>Bacteria</taxon>
        <taxon>Bacillati</taxon>
        <taxon>Bacillota</taxon>
        <taxon>Bacilli</taxon>
        <taxon>Lactobacillales</taxon>
        <taxon>Lactobacillaceae</taxon>
        <taxon>Companilactobacillus</taxon>
    </lineage>
</organism>
<accession>A0A5P0ZKJ6</accession>
<dbReference type="Gene3D" id="3.40.50.300">
    <property type="entry name" value="P-loop containing nucleotide triphosphate hydrolases"/>
    <property type="match status" value="1"/>
</dbReference>
<evidence type="ECO:0000313" key="10">
    <source>
        <dbReference type="Proteomes" id="UP000380386"/>
    </source>
</evidence>
<dbReference type="GO" id="GO:0016887">
    <property type="term" value="F:ATP hydrolysis activity"/>
    <property type="evidence" value="ECO:0007669"/>
    <property type="project" value="InterPro"/>
</dbReference>
<keyword evidence="3" id="KW-1003">Cell membrane</keyword>
<dbReference type="PROSITE" id="PS00211">
    <property type="entry name" value="ABC_TRANSPORTER_1"/>
    <property type="match status" value="1"/>
</dbReference>
<evidence type="ECO:0000256" key="2">
    <source>
        <dbReference type="ARBA" id="ARBA00022448"/>
    </source>
</evidence>
<evidence type="ECO:0000256" key="5">
    <source>
        <dbReference type="ARBA" id="ARBA00022840"/>
    </source>
</evidence>
<dbReference type="FunFam" id="3.40.50.300:FF:000589">
    <property type="entry name" value="ABC transporter, ATP-binding subunit"/>
    <property type="match status" value="1"/>
</dbReference>
<dbReference type="InterPro" id="IPR017871">
    <property type="entry name" value="ABC_transporter-like_CS"/>
</dbReference>
<feature type="domain" description="ABC transporter" evidence="8">
    <location>
        <begin position="7"/>
        <end position="233"/>
    </location>
</feature>
<dbReference type="InterPro" id="IPR003439">
    <property type="entry name" value="ABC_transporter-like_ATP-bd"/>
</dbReference>
<dbReference type="EMBL" id="VDFM01000020">
    <property type="protein sequence ID" value="MQS53505.1"/>
    <property type="molecule type" value="Genomic_DNA"/>
</dbReference>
<dbReference type="CDD" id="cd03230">
    <property type="entry name" value="ABC_DR_subfamily_A"/>
    <property type="match status" value="1"/>
</dbReference>
<dbReference type="SUPFAM" id="SSF52540">
    <property type="entry name" value="P-loop containing nucleoside triphosphate hydrolases"/>
    <property type="match status" value="1"/>
</dbReference>
<proteinExistence type="predicted"/>
<gene>
    <name evidence="9" type="ORF">FHL02_10780</name>
</gene>
<comment type="subcellular location">
    <subcellularLocation>
        <location evidence="1">Cell membrane</location>
    </subcellularLocation>
</comment>
<keyword evidence="6" id="KW-1278">Translocase</keyword>
<keyword evidence="2" id="KW-0813">Transport</keyword>
<dbReference type="InterPro" id="IPR050763">
    <property type="entry name" value="ABC_transporter_ATP-binding"/>
</dbReference>
<dbReference type="GO" id="GO:0005524">
    <property type="term" value="F:ATP binding"/>
    <property type="evidence" value="ECO:0007669"/>
    <property type="project" value="UniProtKB-KW"/>
</dbReference>
<evidence type="ECO:0000256" key="6">
    <source>
        <dbReference type="ARBA" id="ARBA00022967"/>
    </source>
</evidence>
<keyword evidence="5 9" id="KW-0067">ATP-binding</keyword>
<evidence type="ECO:0000256" key="3">
    <source>
        <dbReference type="ARBA" id="ARBA00022475"/>
    </source>
</evidence>
<dbReference type="AlphaFoldDB" id="A0A5P0ZKJ6"/>
<protein>
    <submittedName>
        <fullName evidence="9">ABC transporter ATP-binding protein</fullName>
    </submittedName>
</protein>
<dbReference type="PANTHER" id="PTHR42711">
    <property type="entry name" value="ABC TRANSPORTER ATP-BINDING PROTEIN"/>
    <property type="match status" value="1"/>
</dbReference>
<reference evidence="9 10" key="1">
    <citation type="journal article" date="2019" name="Syst. Appl. Microbiol.">
        <title>Polyphasic characterization of two novel Lactobacillus spp. isolated from blown salami packages: Description of Lactobacillus halodurans sp. nov. and Lactobacillus salsicarnum sp. nov.</title>
        <authorList>
            <person name="Schuster J.A."/>
            <person name="Klingl A."/>
            <person name="Vogel R.F."/>
            <person name="Ehrmann M.A."/>
        </authorList>
    </citation>
    <scope>NUCLEOTIDE SEQUENCE [LARGE SCALE GENOMIC DNA]</scope>
    <source>
        <strain evidence="9 10">TMW 1.2118</strain>
    </source>
</reference>
<keyword evidence="7" id="KW-0472">Membrane</keyword>
<evidence type="ECO:0000313" key="9">
    <source>
        <dbReference type="EMBL" id="MQS53505.1"/>
    </source>
</evidence>
<evidence type="ECO:0000256" key="4">
    <source>
        <dbReference type="ARBA" id="ARBA00022741"/>
    </source>
</evidence>
<dbReference type="PANTHER" id="PTHR42711:SF13">
    <property type="entry name" value="ABC TRANSPORTER, ATP-BINDING PROTEIN"/>
    <property type="match status" value="1"/>
</dbReference>
<comment type="caution">
    <text evidence="9">The sequence shown here is derived from an EMBL/GenBank/DDBJ whole genome shotgun (WGS) entry which is preliminary data.</text>
</comment>
<evidence type="ECO:0000259" key="8">
    <source>
        <dbReference type="PROSITE" id="PS50893"/>
    </source>
</evidence>
<sequence length="284" mass="32089">MTQTEVIKVDHISKHFREQLALKDLNFSIKQGEIFGFLGPSGAGKTTTIKILTGQLEQTSGDAMVLGRSVNKINESIYEQIGIVTHNSGIYEKLSVYSNLEIFASILNIDKKRINEILKRVGLYKDRKKKAKKLSQGMRQRLVLARAILHEPKVLFLDEPTSGLDPSTSMQIHKLLIELKNKGTAIFLTTHNMEEAAKLCDNLALLNDGKIVEAGSPKDICLRYDKNKRYKVLLRNNEEMILPQSIETAEKIDQWMGQNDLLTIHSCEPTLEEVFLEVTGRELV</sequence>
<name>A0A5P0ZKJ6_9LACO</name>
<dbReference type="GO" id="GO:0005886">
    <property type="term" value="C:plasma membrane"/>
    <property type="evidence" value="ECO:0007669"/>
    <property type="project" value="UniProtKB-SubCell"/>
</dbReference>